<dbReference type="Proteomes" id="UP000304953">
    <property type="component" value="Unassembled WGS sequence"/>
</dbReference>
<evidence type="ECO:0000313" key="2">
    <source>
        <dbReference type="Proteomes" id="UP000304953"/>
    </source>
</evidence>
<accession>A0AC61S1K2</accession>
<organism evidence="1 2">
    <name type="scientific">Petralouisia muris</name>
    <dbReference type="NCBI Taxonomy" id="3032872"/>
    <lineage>
        <taxon>Bacteria</taxon>
        <taxon>Bacillati</taxon>
        <taxon>Bacillota</taxon>
        <taxon>Clostridia</taxon>
        <taxon>Lachnospirales</taxon>
        <taxon>Lachnospiraceae</taxon>
        <taxon>Petralouisia</taxon>
    </lineage>
</organism>
<keyword evidence="2" id="KW-1185">Reference proteome</keyword>
<sequence length="188" mass="21117">MEQKFYDAMSDCPVIAAVKNFEGIERCLESDVKIVFILFGNLCNISEIVGRVKEAGKIALVHIDLIEGLSTHEIAVDYIRKNTKADGIISTRMNMINRAKELSFYTVFRIFVLDSRAYQSIEKQKRQIRADFIEILPGVMPKIIQKINKLSSQAVIAGGLITDREDVIDALNAGAISVSTTNQDIWFM</sequence>
<reference evidence="1" key="1">
    <citation type="submission" date="2019-04" db="EMBL/GenBank/DDBJ databases">
        <title>Microbes associate with the intestines of laboratory mice.</title>
        <authorList>
            <person name="Navarre W."/>
            <person name="Wong E."/>
            <person name="Huang K."/>
            <person name="Tropini C."/>
            <person name="Ng K."/>
            <person name="Yu B."/>
        </authorList>
    </citation>
    <scope>NUCLEOTIDE SEQUENCE</scope>
    <source>
        <strain evidence="1">NM01_1-7b</strain>
    </source>
</reference>
<protein>
    <submittedName>
        <fullName evidence="1">Glycerol-3-phosphate responsive antiterminator</fullName>
    </submittedName>
</protein>
<dbReference type="EMBL" id="SRYA01000001">
    <property type="protein sequence ID" value="TGY98290.1"/>
    <property type="molecule type" value="Genomic_DNA"/>
</dbReference>
<gene>
    <name evidence="1" type="ORF">E5329_00470</name>
</gene>
<proteinExistence type="predicted"/>
<evidence type="ECO:0000313" key="1">
    <source>
        <dbReference type="EMBL" id="TGY98290.1"/>
    </source>
</evidence>
<comment type="caution">
    <text evidence="1">The sequence shown here is derived from an EMBL/GenBank/DDBJ whole genome shotgun (WGS) entry which is preliminary data.</text>
</comment>
<name>A0AC61S1K2_9FIRM</name>